<reference evidence="2 3" key="1">
    <citation type="submission" date="2023-05" db="EMBL/GenBank/DDBJ databases">
        <title>Genome sequence of Pinibacter sp. MAH-24.</title>
        <authorList>
            <person name="Huq M.A."/>
        </authorList>
    </citation>
    <scope>NUCLEOTIDE SEQUENCE [LARGE SCALE GENOMIC DNA]</scope>
    <source>
        <strain evidence="2 3">MAH-24</strain>
    </source>
</reference>
<dbReference type="Proteomes" id="UP001226434">
    <property type="component" value="Unassembled WGS sequence"/>
</dbReference>
<feature type="chain" id="PRO_5046823023" description="DUF4878 domain-containing protein" evidence="1">
    <location>
        <begin position="24"/>
        <end position="136"/>
    </location>
</feature>
<proteinExistence type="predicted"/>
<dbReference type="RefSeq" id="WP_282333729.1">
    <property type="nucleotide sequence ID" value="NZ_JASBRG010000005.1"/>
</dbReference>
<evidence type="ECO:0008006" key="4">
    <source>
        <dbReference type="Google" id="ProtNLM"/>
    </source>
</evidence>
<keyword evidence="3" id="KW-1185">Reference proteome</keyword>
<comment type="caution">
    <text evidence="2">The sequence shown here is derived from an EMBL/GenBank/DDBJ whole genome shotgun (WGS) entry which is preliminary data.</text>
</comment>
<dbReference type="PROSITE" id="PS51257">
    <property type="entry name" value="PROKAR_LIPOPROTEIN"/>
    <property type="match status" value="1"/>
</dbReference>
<sequence length="136" mass="15743">MKKLLVFFAISSILFACGNNSNAGFEKAEDAQDAGRLFIRASLDGDYDRAINYMLKDSINVMILRKWKDENYDKLSNENKINYKNANILPIKIENVSDSIVSYAYTNTFKRNDTTVLFIVRSKGDWKVDLKKIHRY</sequence>
<organism evidence="2 3">
    <name type="scientific">Pinibacter soli</name>
    <dbReference type="NCBI Taxonomy" id="3044211"/>
    <lineage>
        <taxon>Bacteria</taxon>
        <taxon>Pseudomonadati</taxon>
        <taxon>Bacteroidota</taxon>
        <taxon>Chitinophagia</taxon>
        <taxon>Chitinophagales</taxon>
        <taxon>Chitinophagaceae</taxon>
        <taxon>Pinibacter</taxon>
    </lineage>
</organism>
<feature type="signal peptide" evidence="1">
    <location>
        <begin position="1"/>
        <end position="23"/>
    </location>
</feature>
<gene>
    <name evidence="2" type="ORF">QJ048_07500</name>
</gene>
<evidence type="ECO:0000256" key="1">
    <source>
        <dbReference type="SAM" id="SignalP"/>
    </source>
</evidence>
<evidence type="ECO:0000313" key="3">
    <source>
        <dbReference type="Proteomes" id="UP001226434"/>
    </source>
</evidence>
<protein>
    <recommendedName>
        <fullName evidence="4">DUF4878 domain-containing protein</fullName>
    </recommendedName>
</protein>
<dbReference type="EMBL" id="JASBRG010000005">
    <property type="protein sequence ID" value="MDI3319612.1"/>
    <property type="molecule type" value="Genomic_DNA"/>
</dbReference>
<name>A0ABT6RAK8_9BACT</name>
<accession>A0ABT6RAK8</accession>
<keyword evidence="1" id="KW-0732">Signal</keyword>
<evidence type="ECO:0000313" key="2">
    <source>
        <dbReference type="EMBL" id="MDI3319612.1"/>
    </source>
</evidence>